<proteinExistence type="predicted"/>
<name>A0A8K0I791_COCNU</name>
<sequence length="105" mass="12424">MAKLLQRQNSDLAYQKKCSGCVWGFRQFFDFHQRLHIRKMLTDWNHGDGKSYAGIKTPKSLVPSTSKKHDISKSETNILVFQLYETEKRESYGYFFVEFYILDMA</sequence>
<reference evidence="1" key="2">
    <citation type="submission" date="2019-07" db="EMBL/GenBank/DDBJ databases">
        <authorList>
            <person name="Yang Y."/>
            <person name="Bocs S."/>
            <person name="Baudouin L."/>
        </authorList>
    </citation>
    <scope>NUCLEOTIDE SEQUENCE</scope>
    <source>
        <tissue evidence="1">Spear leaf of Hainan Tall coconut</tissue>
    </source>
</reference>
<protein>
    <submittedName>
        <fullName evidence="1">Uncharacterized protein</fullName>
    </submittedName>
</protein>
<dbReference type="AlphaFoldDB" id="A0A8K0I791"/>
<dbReference type="Proteomes" id="UP000797356">
    <property type="component" value="Chromosome 4"/>
</dbReference>
<organism evidence="1 2">
    <name type="scientific">Cocos nucifera</name>
    <name type="common">Coconut palm</name>
    <dbReference type="NCBI Taxonomy" id="13894"/>
    <lineage>
        <taxon>Eukaryota</taxon>
        <taxon>Viridiplantae</taxon>
        <taxon>Streptophyta</taxon>
        <taxon>Embryophyta</taxon>
        <taxon>Tracheophyta</taxon>
        <taxon>Spermatophyta</taxon>
        <taxon>Magnoliopsida</taxon>
        <taxon>Liliopsida</taxon>
        <taxon>Arecaceae</taxon>
        <taxon>Arecoideae</taxon>
        <taxon>Cocoseae</taxon>
        <taxon>Attaleinae</taxon>
        <taxon>Cocos</taxon>
    </lineage>
</organism>
<dbReference type="EMBL" id="CM017875">
    <property type="protein sequence ID" value="KAG1339225.1"/>
    <property type="molecule type" value="Genomic_DNA"/>
</dbReference>
<accession>A0A8K0I791</accession>
<evidence type="ECO:0000313" key="2">
    <source>
        <dbReference type="Proteomes" id="UP000797356"/>
    </source>
</evidence>
<keyword evidence="2" id="KW-1185">Reference proteome</keyword>
<evidence type="ECO:0000313" key="1">
    <source>
        <dbReference type="EMBL" id="KAG1339225.1"/>
    </source>
</evidence>
<dbReference type="OrthoDB" id="758104at2759"/>
<reference evidence="1" key="1">
    <citation type="journal article" date="2017" name="Gigascience">
        <title>The genome draft of coconut (Cocos nucifera).</title>
        <authorList>
            <person name="Xiao Y."/>
            <person name="Xu P."/>
            <person name="Fan H."/>
            <person name="Baudouin L."/>
            <person name="Xia W."/>
            <person name="Bocs S."/>
            <person name="Xu J."/>
            <person name="Li Q."/>
            <person name="Guo A."/>
            <person name="Zhou L."/>
            <person name="Li J."/>
            <person name="Wu Y."/>
            <person name="Ma Z."/>
            <person name="Armero A."/>
            <person name="Issali A.E."/>
            <person name="Liu N."/>
            <person name="Peng M."/>
            <person name="Yang Y."/>
        </authorList>
    </citation>
    <scope>NUCLEOTIDE SEQUENCE</scope>
    <source>
        <tissue evidence="1">Spear leaf of Hainan Tall coconut</tissue>
    </source>
</reference>
<gene>
    <name evidence="1" type="ORF">COCNU_04G015310</name>
</gene>
<comment type="caution">
    <text evidence="1">The sequence shown here is derived from an EMBL/GenBank/DDBJ whole genome shotgun (WGS) entry which is preliminary data.</text>
</comment>